<dbReference type="AlphaFoldDB" id="A0A6B8MBL2"/>
<dbReference type="Proteomes" id="UP000422569">
    <property type="component" value="Chromosome"/>
</dbReference>
<evidence type="ECO:0000313" key="1">
    <source>
        <dbReference type="EMBL" id="QGM98010.1"/>
    </source>
</evidence>
<evidence type="ECO:0000313" key="2">
    <source>
        <dbReference type="Proteomes" id="UP000422569"/>
    </source>
</evidence>
<proteinExistence type="predicted"/>
<dbReference type="RefSeq" id="WP_016919403.1">
    <property type="nucleotide sequence ID" value="NZ_CP044331.1"/>
</dbReference>
<dbReference type="EMBL" id="CP044331">
    <property type="protein sequence ID" value="QGM98010.1"/>
    <property type="molecule type" value="Genomic_DNA"/>
</dbReference>
<protein>
    <submittedName>
        <fullName evidence="1">Uncharacterized protein</fullName>
    </submittedName>
</protein>
<keyword evidence="2" id="KW-1185">Reference proteome</keyword>
<organism evidence="1 2">
    <name type="scientific">Methylocystis parvus</name>
    <dbReference type="NCBI Taxonomy" id="134"/>
    <lineage>
        <taxon>Bacteria</taxon>
        <taxon>Pseudomonadati</taxon>
        <taxon>Pseudomonadota</taxon>
        <taxon>Alphaproteobacteria</taxon>
        <taxon>Hyphomicrobiales</taxon>
        <taxon>Methylocystaceae</taxon>
        <taxon>Methylocystis</taxon>
    </lineage>
</organism>
<sequence>MSVPAQGAALPAMTIEECQRLQTPLRQDLEILDYEIRRLVARIRKDARDAGADDTAFVTASSTILLSIAATLLSRAAEDRRANFDAGAFAASAGNAALWAQERRLKCFVGGEA</sequence>
<name>A0A6B8MBL2_9HYPH</name>
<dbReference type="KEGG" id="mpar:F7D14_11330"/>
<accession>A0A6B8MBL2</accession>
<reference evidence="1 2" key="1">
    <citation type="submission" date="2019-09" db="EMBL/GenBank/DDBJ databases">
        <title>Isolation and complete genome sequencing of Methylocystis species.</title>
        <authorList>
            <person name="Rumah B.L."/>
            <person name="Stead C.E."/>
            <person name="Stevens B.C."/>
            <person name="Minton N.P."/>
            <person name="Grosse-Honebrink A."/>
            <person name="Zhang Y."/>
        </authorList>
    </citation>
    <scope>NUCLEOTIDE SEQUENCE [LARGE SCALE GENOMIC DNA]</scope>
    <source>
        <strain evidence="1 2">BRCS2</strain>
    </source>
</reference>
<gene>
    <name evidence="1" type="ORF">F7D14_11330</name>
</gene>